<keyword evidence="2" id="KW-1185">Reference proteome</keyword>
<comment type="caution">
    <text evidence="1">The sequence shown here is derived from an EMBL/GenBank/DDBJ whole genome shotgun (WGS) entry which is preliminary data.</text>
</comment>
<evidence type="ECO:0000313" key="1">
    <source>
        <dbReference type="EMBL" id="RCW45819.1"/>
    </source>
</evidence>
<protein>
    <submittedName>
        <fullName evidence="1">Uncharacterized protein</fullName>
    </submittedName>
</protein>
<dbReference type="EMBL" id="QPJC01000002">
    <property type="protein sequence ID" value="RCW45819.1"/>
    <property type="molecule type" value="Genomic_DNA"/>
</dbReference>
<name>A0A368VVE5_9ACTN</name>
<accession>A0A368VVE5</accession>
<dbReference type="AlphaFoldDB" id="A0A368VVE5"/>
<proteinExistence type="predicted"/>
<dbReference type="Proteomes" id="UP000253495">
    <property type="component" value="Unassembled WGS sequence"/>
</dbReference>
<evidence type="ECO:0000313" key="2">
    <source>
        <dbReference type="Proteomes" id="UP000253495"/>
    </source>
</evidence>
<gene>
    <name evidence="1" type="ORF">DFQ14_102120</name>
</gene>
<sequence length="148" mass="15035">MDAAALNESLLAHTAGKLGLRDAAEGYAQAVHEAAEAVGVALAGVDVAGDGTRISVRPATQPELTVEWVPAAGWYLNTEDGSRAYRVTREADAAGVIPAPDTVAAWLSVLAAGDRSGHAEPPEEPTADDPALLELLVTRGAGHSSSGS</sequence>
<organism evidence="1 2">
    <name type="scientific">Halopolyspora algeriensis</name>
    <dbReference type="NCBI Taxonomy" id="1500506"/>
    <lineage>
        <taxon>Bacteria</taxon>
        <taxon>Bacillati</taxon>
        <taxon>Actinomycetota</taxon>
        <taxon>Actinomycetes</taxon>
        <taxon>Actinomycetes incertae sedis</taxon>
        <taxon>Halopolyspora</taxon>
    </lineage>
</organism>
<reference evidence="1 2" key="1">
    <citation type="submission" date="2018-07" db="EMBL/GenBank/DDBJ databases">
        <title>Genomic Encyclopedia of Type Strains, Phase III (KMG-III): the genomes of soil and plant-associated and newly described type strains.</title>
        <authorList>
            <person name="Whitman W."/>
        </authorList>
    </citation>
    <scope>NUCLEOTIDE SEQUENCE [LARGE SCALE GENOMIC DNA]</scope>
    <source>
        <strain evidence="1 2">CECT 8575</strain>
    </source>
</reference>